<protein>
    <submittedName>
        <fullName evidence="2">SdpI/YhfL protein family protein</fullName>
    </submittedName>
</protein>
<dbReference type="Proteomes" id="UP000182124">
    <property type="component" value="Unassembled WGS sequence"/>
</dbReference>
<dbReference type="EMBL" id="FMTY01000006">
    <property type="protein sequence ID" value="SCX15956.1"/>
    <property type="molecule type" value="Genomic_DNA"/>
</dbReference>
<gene>
    <name evidence="2" type="ORF">SAMN02927925_02309</name>
</gene>
<feature type="transmembrane region" description="Helical" evidence="1">
    <location>
        <begin position="6"/>
        <end position="28"/>
    </location>
</feature>
<keyword evidence="1" id="KW-0812">Transmembrane</keyword>
<reference evidence="2 3" key="1">
    <citation type="submission" date="2016-10" db="EMBL/GenBank/DDBJ databases">
        <authorList>
            <person name="de Groot N.N."/>
        </authorList>
    </citation>
    <scope>NUCLEOTIDE SEQUENCE [LARGE SCALE GENOMIC DNA]</scope>
    <source>
        <strain evidence="2 3">CGMCC 1.3801</strain>
    </source>
</reference>
<evidence type="ECO:0000313" key="2">
    <source>
        <dbReference type="EMBL" id="SCX15956.1"/>
    </source>
</evidence>
<dbReference type="RefSeq" id="WP_051365742.1">
    <property type="nucleotide sequence ID" value="NZ_CBCSBQ010000010.1"/>
</dbReference>
<keyword evidence="1" id="KW-1133">Transmembrane helix</keyword>
<dbReference type="Pfam" id="PF13630">
    <property type="entry name" value="SdpI"/>
    <property type="match status" value="1"/>
</dbReference>
<keyword evidence="1" id="KW-0472">Membrane</keyword>
<accession>A0A1G4W333</accession>
<sequence>MEWTADLLQMPLLCGIIFMIAAIVMYVFPPKKINALYGYRTSSSMKSEERWHFAQRFSTLKMAQGSVFLLLSSFLGLLITIEGKLQLVPGILFPLLVVFYILFSTEAALKNKFPNK</sequence>
<proteinExistence type="predicted"/>
<organism evidence="2 3">
    <name type="scientific">Flavobacterium saliperosum</name>
    <dbReference type="NCBI Taxonomy" id="329186"/>
    <lineage>
        <taxon>Bacteria</taxon>
        <taxon>Pseudomonadati</taxon>
        <taxon>Bacteroidota</taxon>
        <taxon>Flavobacteriia</taxon>
        <taxon>Flavobacteriales</taxon>
        <taxon>Flavobacteriaceae</taxon>
        <taxon>Flavobacterium</taxon>
    </lineage>
</organism>
<evidence type="ECO:0000256" key="1">
    <source>
        <dbReference type="SAM" id="Phobius"/>
    </source>
</evidence>
<dbReference type="STRING" id="329186.SAMN02927925_02309"/>
<dbReference type="InterPro" id="IPR025962">
    <property type="entry name" value="SdpI/YhfL"/>
</dbReference>
<feature type="transmembrane region" description="Helical" evidence="1">
    <location>
        <begin position="87"/>
        <end position="109"/>
    </location>
</feature>
<feature type="transmembrane region" description="Helical" evidence="1">
    <location>
        <begin position="62"/>
        <end position="81"/>
    </location>
</feature>
<name>A0A1G4W333_9FLAO</name>
<evidence type="ECO:0000313" key="3">
    <source>
        <dbReference type="Proteomes" id="UP000182124"/>
    </source>
</evidence>
<dbReference type="AlphaFoldDB" id="A0A1G4W333"/>